<sequence>MGGRDTCNQRSYGDLPAMSDLTILDRLAETLEARKSADPASSYVAKLLTGGQDKILKKIAEEAAETIMASKDGDMKHLVYEVADLWFHSLVLLAHHGLKPGDVLHELERREGVSGIEEKQSRKMER</sequence>
<dbReference type="PANTHER" id="PTHR42945:SF9">
    <property type="entry name" value="HISTIDINE BIOSYNTHESIS BIFUNCTIONAL PROTEIN HISIE"/>
    <property type="match status" value="1"/>
</dbReference>
<evidence type="ECO:0000256" key="4">
    <source>
        <dbReference type="ARBA" id="ARBA00022490"/>
    </source>
</evidence>
<keyword evidence="6 10" id="KW-0547">Nucleotide-binding</keyword>
<keyword evidence="7 10" id="KW-0378">Hydrolase</keyword>
<evidence type="ECO:0000256" key="10">
    <source>
        <dbReference type="HAMAP-Rule" id="MF_01020"/>
    </source>
</evidence>
<name>A0A1I4LDJ3_9PROT</name>
<dbReference type="FunFam" id="1.10.287.1080:FF:000002">
    <property type="entry name" value="Histidine biosynthesis bifunctional protein HisIE"/>
    <property type="match status" value="1"/>
</dbReference>
<dbReference type="NCBIfam" id="NF001611">
    <property type="entry name" value="PRK00400.1-3"/>
    <property type="match status" value="1"/>
</dbReference>
<evidence type="ECO:0000313" key="11">
    <source>
        <dbReference type="EMBL" id="SFL89105.1"/>
    </source>
</evidence>
<keyword evidence="4 10" id="KW-0963">Cytoplasm</keyword>
<dbReference type="Proteomes" id="UP000199561">
    <property type="component" value="Unassembled WGS sequence"/>
</dbReference>
<keyword evidence="5 10" id="KW-0028">Amino-acid biosynthesis</keyword>
<evidence type="ECO:0000256" key="7">
    <source>
        <dbReference type="ARBA" id="ARBA00022801"/>
    </source>
</evidence>
<dbReference type="GO" id="GO:0005524">
    <property type="term" value="F:ATP binding"/>
    <property type="evidence" value="ECO:0007669"/>
    <property type="project" value="UniProtKB-KW"/>
</dbReference>
<comment type="subcellular location">
    <subcellularLocation>
        <location evidence="2 10">Cytoplasm</location>
    </subcellularLocation>
</comment>
<gene>
    <name evidence="10" type="primary">hisE</name>
    <name evidence="11" type="ORF">SAMN05421880_10235</name>
</gene>
<dbReference type="Gene3D" id="1.10.287.1080">
    <property type="entry name" value="MazG-like"/>
    <property type="match status" value="1"/>
</dbReference>
<accession>A0A1I4LDJ3</accession>
<comment type="similarity">
    <text evidence="10">Belongs to the PRA-PH family.</text>
</comment>
<dbReference type="GO" id="GO:0000105">
    <property type="term" value="P:L-histidine biosynthetic process"/>
    <property type="evidence" value="ECO:0007669"/>
    <property type="project" value="UniProtKB-UniRule"/>
</dbReference>
<evidence type="ECO:0000256" key="1">
    <source>
        <dbReference type="ARBA" id="ARBA00001460"/>
    </source>
</evidence>
<dbReference type="EC" id="3.6.1.31" evidence="10"/>
<dbReference type="NCBIfam" id="TIGR03188">
    <property type="entry name" value="histidine_hisI"/>
    <property type="match status" value="1"/>
</dbReference>
<comment type="catalytic activity">
    <reaction evidence="1 10">
        <text>1-(5-phospho-beta-D-ribosyl)-ATP + H2O = 1-(5-phospho-beta-D-ribosyl)-5'-AMP + diphosphate + H(+)</text>
        <dbReference type="Rhea" id="RHEA:22828"/>
        <dbReference type="ChEBI" id="CHEBI:15377"/>
        <dbReference type="ChEBI" id="CHEBI:15378"/>
        <dbReference type="ChEBI" id="CHEBI:33019"/>
        <dbReference type="ChEBI" id="CHEBI:59457"/>
        <dbReference type="ChEBI" id="CHEBI:73183"/>
        <dbReference type="EC" id="3.6.1.31"/>
    </reaction>
</comment>
<reference evidence="11 12" key="1">
    <citation type="submission" date="2016-10" db="EMBL/GenBank/DDBJ databases">
        <authorList>
            <person name="de Groot N.N."/>
        </authorList>
    </citation>
    <scope>NUCLEOTIDE SEQUENCE [LARGE SCALE GENOMIC DNA]</scope>
    <source>
        <strain evidence="11 12">Nm146</strain>
    </source>
</reference>
<dbReference type="CDD" id="cd11534">
    <property type="entry name" value="NTP-PPase_HisIE_like"/>
    <property type="match status" value="1"/>
</dbReference>
<keyword evidence="8 10" id="KW-0067">ATP-binding</keyword>
<evidence type="ECO:0000256" key="9">
    <source>
        <dbReference type="ARBA" id="ARBA00023102"/>
    </source>
</evidence>
<comment type="pathway">
    <text evidence="3 10">Amino-acid biosynthesis; L-histidine biosynthesis; L-histidine from 5-phospho-alpha-D-ribose 1-diphosphate: step 2/9.</text>
</comment>
<keyword evidence="12" id="KW-1185">Reference proteome</keyword>
<organism evidence="11 12">
    <name type="scientific">Nitrosomonas nitrosa</name>
    <dbReference type="NCBI Taxonomy" id="52442"/>
    <lineage>
        <taxon>Bacteria</taxon>
        <taxon>Pseudomonadati</taxon>
        <taxon>Pseudomonadota</taxon>
        <taxon>Betaproteobacteria</taxon>
        <taxon>Nitrosomonadales</taxon>
        <taxon>Nitrosomonadaceae</taxon>
        <taxon>Nitrosomonas</taxon>
    </lineage>
</organism>
<dbReference type="GO" id="GO:0004636">
    <property type="term" value="F:phosphoribosyl-ATP diphosphatase activity"/>
    <property type="evidence" value="ECO:0007669"/>
    <property type="project" value="UniProtKB-UniRule"/>
</dbReference>
<dbReference type="InterPro" id="IPR021130">
    <property type="entry name" value="PRib-ATP_PPHydrolase-like"/>
</dbReference>
<evidence type="ECO:0000313" key="12">
    <source>
        <dbReference type="Proteomes" id="UP000199561"/>
    </source>
</evidence>
<dbReference type="GO" id="GO:0005737">
    <property type="term" value="C:cytoplasm"/>
    <property type="evidence" value="ECO:0007669"/>
    <property type="project" value="UniProtKB-SubCell"/>
</dbReference>
<dbReference type="EMBL" id="FOUF01000002">
    <property type="protein sequence ID" value="SFL89105.1"/>
    <property type="molecule type" value="Genomic_DNA"/>
</dbReference>
<dbReference type="InterPro" id="IPR008179">
    <property type="entry name" value="HisE"/>
</dbReference>
<evidence type="ECO:0000256" key="2">
    <source>
        <dbReference type="ARBA" id="ARBA00004496"/>
    </source>
</evidence>
<proteinExistence type="inferred from homology"/>
<dbReference type="SUPFAM" id="SSF101386">
    <property type="entry name" value="all-alpha NTP pyrophosphatases"/>
    <property type="match status" value="1"/>
</dbReference>
<dbReference type="PANTHER" id="PTHR42945">
    <property type="entry name" value="HISTIDINE BIOSYNTHESIS BIFUNCTIONAL PROTEIN"/>
    <property type="match status" value="1"/>
</dbReference>
<dbReference type="STRING" id="52442.SAMN05421880_10235"/>
<evidence type="ECO:0000256" key="6">
    <source>
        <dbReference type="ARBA" id="ARBA00022741"/>
    </source>
</evidence>
<protein>
    <recommendedName>
        <fullName evidence="10">Phosphoribosyl-ATP pyrophosphatase</fullName>
        <shortName evidence="10">PRA-PH</shortName>
        <ecNumber evidence="10">3.6.1.31</ecNumber>
    </recommendedName>
</protein>
<evidence type="ECO:0000256" key="8">
    <source>
        <dbReference type="ARBA" id="ARBA00022840"/>
    </source>
</evidence>
<dbReference type="Pfam" id="PF01503">
    <property type="entry name" value="PRA-PH"/>
    <property type="match status" value="1"/>
</dbReference>
<dbReference type="HAMAP" id="MF_01020">
    <property type="entry name" value="HisE"/>
    <property type="match status" value="1"/>
</dbReference>
<evidence type="ECO:0000256" key="3">
    <source>
        <dbReference type="ARBA" id="ARBA00005204"/>
    </source>
</evidence>
<dbReference type="AlphaFoldDB" id="A0A1I4LDJ3"/>
<keyword evidence="9 10" id="KW-0368">Histidine biosynthesis</keyword>
<evidence type="ECO:0000256" key="5">
    <source>
        <dbReference type="ARBA" id="ARBA00022605"/>
    </source>
</evidence>
<dbReference type="UniPathway" id="UPA00031">
    <property type="reaction ID" value="UER00007"/>
</dbReference>